<dbReference type="EMBL" id="DYUK01000031">
    <property type="protein sequence ID" value="HJG79077.1"/>
    <property type="molecule type" value="Genomic_DNA"/>
</dbReference>
<reference evidence="1" key="1">
    <citation type="journal article" date="2021" name="PeerJ">
        <title>Extensive microbial diversity within the chicken gut microbiome revealed by metagenomics and culture.</title>
        <authorList>
            <person name="Gilroy R."/>
            <person name="Ravi A."/>
            <person name="Getino M."/>
            <person name="Pursley I."/>
            <person name="Horton D.L."/>
            <person name="Alikhan N.F."/>
            <person name="Baker D."/>
            <person name="Gharbi K."/>
            <person name="Hall N."/>
            <person name="Watson M."/>
            <person name="Adriaenssens E.M."/>
            <person name="Foster-Nyarko E."/>
            <person name="Jarju S."/>
            <person name="Secka A."/>
            <person name="Antonio M."/>
            <person name="Oren A."/>
            <person name="Chaudhuri R.R."/>
            <person name="La Ragione R."/>
            <person name="Hildebrand F."/>
            <person name="Pallen M.J."/>
        </authorList>
    </citation>
    <scope>NUCLEOTIDE SEQUENCE</scope>
    <source>
        <strain evidence="1">ChiGjej5B5-7349</strain>
    </source>
</reference>
<reference evidence="1" key="2">
    <citation type="submission" date="2021-09" db="EMBL/GenBank/DDBJ databases">
        <authorList>
            <person name="Gilroy R."/>
        </authorList>
    </citation>
    <scope>NUCLEOTIDE SEQUENCE</scope>
    <source>
        <strain evidence="1">ChiGjej5B5-7349</strain>
    </source>
</reference>
<organism evidence="1 2">
    <name type="scientific">Brevibacterium senegalense</name>
    <dbReference type="NCBI Taxonomy" id="1033736"/>
    <lineage>
        <taxon>Bacteria</taxon>
        <taxon>Bacillati</taxon>
        <taxon>Actinomycetota</taxon>
        <taxon>Actinomycetes</taxon>
        <taxon>Micrococcales</taxon>
        <taxon>Brevibacteriaceae</taxon>
        <taxon>Brevibacterium</taxon>
    </lineage>
</organism>
<accession>A0A921SMQ1</accession>
<dbReference type="AlphaFoldDB" id="A0A921SMQ1"/>
<name>A0A921SMQ1_9MICO</name>
<dbReference type="InterPro" id="IPR036388">
    <property type="entry name" value="WH-like_DNA-bd_sf"/>
</dbReference>
<protein>
    <recommendedName>
        <fullName evidence="3">MarR family transcriptional regulator</fullName>
    </recommendedName>
</protein>
<proteinExistence type="predicted"/>
<evidence type="ECO:0000313" key="1">
    <source>
        <dbReference type="EMBL" id="HJG79077.1"/>
    </source>
</evidence>
<evidence type="ECO:0000313" key="2">
    <source>
        <dbReference type="Proteomes" id="UP000784435"/>
    </source>
</evidence>
<gene>
    <name evidence="1" type="ORF">K8V08_01540</name>
</gene>
<comment type="caution">
    <text evidence="1">The sequence shown here is derived from an EMBL/GenBank/DDBJ whole genome shotgun (WGS) entry which is preliminary data.</text>
</comment>
<dbReference type="Proteomes" id="UP000784435">
    <property type="component" value="Unassembled WGS sequence"/>
</dbReference>
<sequence>MYVLTIDQVDSRSGEDAVPRLLRLLAPVDTTLPFERTAGDEVQGVLSDPAQVLLAWRTAVRDGHWSAGLGLGEDGELGATSRASRGGPFLAARDAVEDAKQEPSQVSVRVSPDAPTTAMRAALDAQAVIRLLAILVRGRTPAGWRIVDAAAARPDATQAQLAEELDVSRQAVSKALLAAHMREVSDGEETAARLLSRALTACADGGGR</sequence>
<dbReference type="Gene3D" id="1.10.10.10">
    <property type="entry name" value="Winged helix-like DNA-binding domain superfamily/Winged helix DNA-binding domain"/>
    <property type="match status" value="1"/>
</dbReference>
<evidence type="ECO:0008006" key="3">
    <source>
        <dbReference type="Google" id="ProtNLM"/>
    </source>
</evidence>